<dbReference type="PANTHER" id="PTHR43297:SF2">
    <property type="entry name" value="DIPEPTIDE TRANSPORT ATP-BINDING PROTEIN DPPD"/>
    <property type="match status" value="1"/>
</dbReference>
<evidence type="ECO:0000256" key="5">
    <source>
        <dbReference type="ARBA" id="ARBA00022741"/>
    </source>
</evidence>
<dbReference type="Pfam" id="PF00005">
    <property type="entry name" value="ABC_tran"/>
    <property type="match status" value="2"/>
</dbReference>
<keyword evidence="8" id="KW-0175">Coiled coil</keyword>
<dbReference type="InterPro" id="IPR027417">
    <property type="entry name" value="P-loop_NTPase"/>
</dbReference>
<keyword evidence="11" id="KW-1185">Reference proteome</keyword>
<evidence type="ECO:0000313" key="10">
    <source>
        <dbReference type="EMBL" id="MCV2232470.1"/>
    </source>
</evidence>
<organism evidence="10 11">
    <name type="scientific">Paracholeplasma manati</name>
    <dbReference type="NCBI Taxonomy" id="591373"/>
    <lineage>
        <taxon>Bacteria</taxon>
        <taxon>Bacillati</taxon>
        <taxon>Mycoplasmatota</taxon>
        <taxon>Mollicutes</taxon>
        <taxon>Acholeplasmatales</taxon>
        <taxon>Acholeplasmataceae</taxon>
        <taxon>Paracholeplasma</taxon>
    </lineage>
</organism>
<evidence type="ECO:0000256" key="7">
    <source>
        <dbReference type="ARBA" id="ARBA00023136"/>
    </source>
</evidence>
<evidence type="ECO:0000256" key="1">
    <source>
        <dbReference type="ARBA" id="ARBA00004202"/>
    </source>
</evidence>
<comment type="caution">
    <text evidence="10">The sequence shown here is derived from an EMBL/GenBank/DDBJ whole genome shotgun (WGS) entry which is preliminary data.</text>
</comment>
<evidence type="ECO:0000256" key="2">
    <source>
        <dbReference type="ARBA" id="ARBA00005417"/>
    </source>
</evidence>
<dbReference type="Pfam" id="PF08352">
    <property type="entry name" value="oligo_HPY"/>
    <property type="match status" value="1"/>
</dbReference>
<name>A0ABT2Y8V5_9MOLU</name>
<dbReference type="SUPFAM" id="SSF52540">
    <property type="entry name" value="P-loop containing nucleoside triphosphate hydrolases"/>
    <property type="match status" value="1"/>
</dbReference>
<dbReference type="CDD" id="cd03257">
    <property type="entry name" value="ABC_NikE_OppD_transporters"/>
    <property type="match status" value="1"/>
</dbReference>
<feature type="domain" description="ABC transporter" evidence="9">
    <location>
        <begin position="8"/>
        <end position="412"/>
    </location>
</feature>
<keyword evidence="5" id="KW-0547">Nucleotide-binding</keyword>
<dbReference type="SMART" id="SM00382">
    <property type="entry name" value="AAA"/>
    <property type="match status" value="1"/>
</dbReference>
<reference evidence="10" key="1">
    <citation type="submission" date="2022-09" db="EMBL/GenBank/DDBJ databases">
        <title>Novel Mycoplasma species identified in domestic and wild animals.</title>
        <authorList>
            <person name="Volokhov D.V."/>
            <person name="Furtak V.A."/>
            <person name="Zagorodnyaya T.A."/>
        </authorList>
    </citation>
    <scope>NUCLEOTIDE SEQUENCE</scope>
    <source>
        <strain evidence="10">Oakley</strain>
    </source>
</reference>
<dbReference type="GO" id="GO:0005524">
    <property type="term" value="F:ATP binding"/>
    <property type="evidence" value="ECO:0007669"/>
    <property type="project" value="UniProtKB-KW"/>
</dbReference>
<keyword evidence="7" id="KW-0472">Membrane</keyword>
<keyword evidence="4" id="KW-1003">Cell membrane</keyword>
<dbReference type="PROSITE" id="PS00211">
    <property type="entry name" value="ABC_TRANSPORTER_1"/>
    <property type="match status" value="1"/>
</dbReference>
<dbReference type="InterPro" id="IPR050388">
    <property type="entry name" value="ABC_Ni/Peptide_Import"/>
</dbReference>
<evidence type="ECO:0000259" key="9">
    <source>
        <dbReference type="PROSITE" id="PS50893"/>
    </source>
</evidence>
<sequence>MSNQEKVLEVKNLTVSFKTPNGLVRAVRDISFDLYKGETLAIVGESGSGKSVTNRAIMGILAGNAIIDDGEINYRNQDLTKLSEANFHKIRGNEIGMIFQDPLSSLNPIMKIGKQITEAMLVNGNRVKNRFIDLFHNEYHDYLNLLTRIKLAKKDLKDKIYEINVDKEMTKADKREKIVAYKAKSKALLADLKSQVPDVKRRYLAAKATAKVQIKKEIVEVNQEKQKAVSNLNAEIAKKVSALKDAQGNEAQQKRINQEIRELRVELSNLNEAFRRRFKVTQKEAYERAIQIMREVNIPDPEKRFNQYPFQFSGGMRQRIVIAIALTANPKLLICDEPTTALDVTIQEQILNQIKDIKKERDLSVIFITHDLGVVANMADRVAVMYAGKIVEYGTADEIFYNPKHPYTWALLSSVPDLDTKDKLVSIPGTPPDMLFPPKGDAFAERNKYALKIDFEEQPPFFKVSDTHYAATWLLHPDAPKIPTPPIIQQRIERYTKTTAAKLAETETKTKTVEGE</sequence>
<accession>A0ABT2Y8V5</accession>
<keyword evidence="6 10" id="KW-0067">ATP-binding</keyword>
<feature type="coiled-coil region" evidence="8">
    <location>
        <begin position="211"/>
        <end position="273"/>
    </location>
</feature>
<gene>
    <name evidence="10" type="ORF">N7548_06485</name>
</gene>
<dbReference type="NCBIfam" id="TIGR01727">
    <property type="entry name" value="oligo_HPY"/>
    <property type="match status" value="1"/>
</dbReference>
<proteinExistence type="inferred from homology"/>
<dbReference type="Proteomes" id="UP001177160">
    <property type="component" value="Unassembled WGS sequence"/>
</dbReference>
<evidence type="ECO:0000256" key="3">
    <source>
        <dbReference type="ARBA" id="ARBA00022448"/>
    </source>
</evidence>
<dbReference type="PROSITE" id="PS50893">
    <property type="entry name" value="ABC_TRANSPORTER_2"/>
    <property type="match status" value="1"/>
</dbReference>
<dbReference type="InterPro" id="IPR003593">
    <property type="entry name" value="AAA+_ATPase"/>
</dbReference>
<evidence type="ECO:0000256" key="8">
    <source>
        <dbReference type="SAM" id="Coils"/>
    </source>
</evidence>
<dbReference type="InterPro" id="IPR017871">
    <property type="entry name" value="ABC_transporter-like_CS"/>
</dbReference>
<protein>
    <submittedName>
        <fullName evidence="10">ATP-binding cassette domain-containing protein</fullName>
    </submittedName>
</protein>
<comment type="similarity">
    <text evidence="2">Belongs to the ABC transporter superfamily.</text>
</comment>
<evidence type="ECO:0000256" key="4">
    <source>
        <dbReference type="ARBA" id="ARBA00022475"/>
    </source>
</evidence>
<dbReference type="InterPro" id="IPR013563">
    <property type="entry name" value="Oligopep_ABC_C"/>
</dbReference>
<keyword evidence="3" id="KW-0813">Transport</keyword>
<comment type="subcellular location">
    <subcellularLocation>
        <location evidence="1">Cell membrane</location>
        <topology evidence="1">Peripheral membrane protein</topology>
    </subcellularLocation>
</comment>
<dbReference type="InterPro" id="IPR003439">
    <property type="entry name" value="ABC_transporter-like_ATP-bd"/>
</dbReference>
<evidence type="ECO:0000256" key="6">
    <source>
        <dbReference type="ARBA" id="ARBA00022840"/>
    </source>
</evidence>
<dbReference type="EMBL" id="JAOVQM010000005">
    <property type="protein sequence ID" value="MCV2232470.1"/>
    <property type="molecule type" value="Genomic_DNA"/>
</dbReference>
<evidence type="ECO:0000313" key="11">
    <source>
        <dbReference type="Proteomes" id="UP001177160"/>
    </source>
</evidence>
<dbReference type="Gene3D" id="3.40.50.300">
    <property type="entry name" value="P-loop containing nucleotide triphosphate hydrolases"/>
    <property type="match status" value="2"/>
</dbReference>
<dbReference type="PANTHER" id="PTHR43297">
    <property type="entry name" value="OLIGOPEPTIDE TRANSPORT ATP-BINDING PROTEIN APPD"/>
    <property type="match status" value="1"/>
</dbReference>